<dbReference type="Proteomes" id="UP000075613">
    <property type="component" value="Unassembled WGS sequence"/>
</dbReference>
<reference evidence="1 2" key="1">
    <citation type="journal article" date="2015" name="Int. J. Syst. Evol. Microbiol.">
        <title>Burkholderia monticola sp. nov., isolated from mountain soil.</title>
        <authorList>
            <person name="Baek I."/>
            <person name="Seo B."/>
            <person name="Lee I."/>
            <person name="Yi H."/>
            <person name="Chun J."/>
        </authorList>
    </citation>
    <scope>NUCLEOTIDE SEQUENCE [LARGE SCALE GENOMIC DNA]</scope>
    <source>
        <strain evidence="1 2">JC2948</strain>
    </source>
</reference>
<evidence type="ECO:0000313" key="2">
    <source>
        <dbReference type="Proteomes" id="UP000075613"/>
    </source>
</evidence>
<accession>A0A149PYG5</accession>
<proteinExistence type="predicted"/>
<organism evidence="1 2">
    <name type="scientific">Paraburkholderia monticola</name>
    <dbReference type="NCBI Taxonomy" id="1399968"/>
    <lineage>
        <taxon>Bacteria</taxon>
        <taxon>Pseudomonadati</taxon>
        <taxon>Pseudomonadota</taxon>
        <taxon>Betaproteobacteria</taxon>
        <taxon>Burkholderiales</taxon>
        <taxon>Burkholderiaceae</taxon>
        <taxon>Paraburkholderia</taxon>
    </lineage>
</organism>
<dbReference type="AlphaFoldDB" id="A0A149PYG5"/>
<gene>
    <name evidence="1" type="ORF">CI15_07690</name>
</gene>
<protein>
    <submittedName>
        <fullName evidence="1">Uncharacterized protein</fullName>
    </submittedName>
</protein>
<dbReference type="EMBL" id="LRBG01000004">
    <property type="protein sequence ID" value="KXU90043.1"/>
    <property type="molecule type" value="Genomic_DNA"/>
</dbReference>
<evidence type="ECO:0000313" key="1">
    <source>
        <dbReference type="EMBL" id="KXU90043.1"/>
    </source>
</evidence>
<sequence>MRNLAGLDRTGQPQLRHEPFLFVFHRPTVLVIRFERPVVFKLRSAAPVFELADACLFWADQHEIELRAIRLDTGGYTDTGKTTRVF</sequence>
<comment type="caution">
    <text evidence="1">The sequence shown here is derived from an EMBL/GenBank/DDBJ whole genome shotgun (WGS) entry which is preliminary data.</text>
</comment>
<name>A0A149PYG5_9BURK</name>
<keyword evidence="2" id="KW-1185">Reference proteome</keyword>